<feature type="compositionally biased region" description="Basic and acidic residues" evidence="10">
    <location>
        <begin position="640"/>
        <end position="653"/>
    </location>
</feature>
<evidence type="ECO:0000256" key="7">
    <source>
        <dbReference type="ARBA" id="ARBA00022840"/>
    </source>
</evidence>
<dbReference type="OrthoDB" id="10254721at2759"/>
<keyword evidence="6" id="KW-0547">Nucleotide-binding</keyword>
<keyword evidence="4" id="KW-0548">Nucleotidyltransferase</keyword>
<evidence type="ECO:0000256" key="6">
    <source>
        <dbReference type="ARBA" id="ARBA00022741"/>
    </source>
</evidence>
<keyword evidence="8" id="KW-0460">Magnesium</keyword>
<dbReference type="HAMAP" id="MF_00692">
    <property type="entry name" value="SelO"/>
    <property type="match status" value="1"/>
</dbReference>
<feature type="compositionally biased region" description="Basic and acidic residues" evidence="10">
    <location>
        <begin position="1"/>
        <end position="11"/>
    </location>
</feature>
<dbReference type="EMBL" id="QEAP01000024">
    <property type="protein sequence ID" value="TPX77270.1"/>
    <property type="molecule type" value="Genomic_DNA"/>
</dbReference>
<evidence type="ECO:0000256" key="9">
    <source>
        <dbReference type="ARBA" id="ARBA00031547"/>
    </source>
</evidence>
<comment type="caution">
    <text evidence="11">The sequence shown here is derived from an EMBL/GenBank/DDBJ whole genome shotgun (WGS) entry which is preliminary data.</text>
</comment>
<keyword evidence="7" id="KW-0067">ATP-binding</keyword>
<dbReference type="Pfam" id="PF02696">
    <property type="entry name" value="SelO"/>
    <property type="match status" value="1"/>
</dbReference>
<keyword evidence="5" id="KW-0479">Metal-binding</keyword>
<comment type="cofactor">
    <cofactor evidence="1">
        <name>Mg(2+)</name>
        <dbReference type="ChEBI" id="CHEBI:18420"/>
    </cofactor>
</comment>
<feature type="compositionally biased region" description="Acidic residues" evidence="10">
    <location>
        <begin position="784"/>
        <end position="796"/>
    </location>
</feature>
<dbReference type="GO" id="GO:0005524">
    <property type="term" value="F:ATP binding"/>
    <property type="evidence" value="ECO:0007669"/>
    <property type="project" value="UniProtKB-KW"/>
</dbReference>
<evidence type="ECO:0000256" key="10">
    <source>
        <dbReference type="SAM" id="MobiDB-lite"/>
    </source>
</evidence>
<evidence type="ECO:0000256" key="5">
    <source>
        <dbReference type="ARBA" id="ARBA00022723"/>
    </source>
</evidence>
<feature type="region of interest" description="Disordered" evidence="10">
    <location>
        <begin position="831"/>
        <end position="854"/>
    </location>
</feature>
<feature type="region of interest" description="Disordered" evidence="10">
    <location>
        <begin position="1"/>
        <end position="28"/>
    </location>
</feature>
<dbReference type="GO" id="GO:0005739">
    <property type="term" value="C:mitochondrion"/>
    <property type="evidence" value="ECO:0007669"/>
    <property type="project" value="TreeGrafter"/>
</dbReference>
<proteinExistence type="inferred from homology"/>
<feature type="compositionally biased region" description="Low complexity" evidence="10">
    <location>
        <begin position="619"/>
        <end position="628"/>
    </location>
</feature>
<dbReference type="PANTHER" id="PTHR32057:SF14">
    <property type="entry name" value="PROTEIN ADENYLYLTRANSFERASE SELO, MITOCHONDRIAL"/>
    <property type="match status" value="1"/>
</dbReference>
<evidence type="ECO:0000256" key="2">
    <source>
        <dbReference type="ARBA" id="ARBA00009747"/>
    </source>
</evidence>
<feature type="region of interest" description="Disordered" evidence="10">
    <location>
        <begin position="727"/>
        <end position="796"/>
    </location>
</feature>
<evidence type="ECO:0000313" key="12">
    <source>
        <dbReference type="Proteomes" id="UP000320333"/>
    </source>
</evidence>
<dbReference type="AlphaFoldDB" id="A0A507FNK6"/>
<comment type="similarity">
    <text evidence="2">Belongs to the SELO family.</text>
</comment>
<feature type="region of interest" description="Disordered" evidence="10">
    <location>
        <begin position="998"/>
        <end position="1033"/>
    </location>
</feature>
<feature type="region of interest" description="Disordered" evidence="10">
    <location>
        <begin position="605"/>
        <end position="653"/>
    </location>
</feature>
<gene>
    <name evidence="11" type="ORF">CcCBS67573_g01450</name>
</gene>
<feature type="region of interest" description="Disordered" evidence="10">
    <location>
        <begin position="1053"/>
        <end position="1086"/>
    </location>
</feature>
<evidence type="ECO:0000313" key="11">
    <source>
        <dbReference type="EMBL" id="TPX77270.1"/>
    </source>
</evidence>
<protein>
    <recommendedName>
        <fullName evidence="9">Selenoprotein O</fullName>
    </recommendedName>
</protein>
<keyword evidence="3" id="KW-0808">Transferase</keyword>
<reference evidence="11 12" key="1">
    <citation type="journal article" date="2019" name="Sci. Rep.">
        <title>Comparative genomics of chytrid fungi reveal insights into the obligate biotrophic and pathogenic lifestyle of Synchytrium endobioticum.</title>
        <authorList>
            <person name="van de Vossenberg B.T.L.H."/>
            <person name="Warris S."/>
            <person name="Nguyen H.D.T."/>
            <person name="van Gent-Pelzer M.P.E."/>
            <person name="Joly D.L."/>
            <person name="van de Geest H.C."/>
            <person name="Bonants P.J.M."/>
            <person name="Smith D.S."/>
            <person name="Levesque C.A."/>
            <person name="van der Lee T.A.J."/>
        </authorList>
    </citation>
    <scope>NUCLEOTIDE SEQUENCE [LARGE SCALE GENOMIC DNA]</scope>
    <source>
        <strain evidence="11 12">CBS 675.73</strain>
    </source>
</reference>
<evidence type="ECO:0000256" key="4">
    <source>
        <dbReference type="ARBA" id="ARBA00022695"/>
    </source>
</evidence>
<dbReference type="InterPro" id="IPR003846">
    <property type="entry name" value="SelO"/>
</dbReference>
<organism evidence="11 12">
    <name type="scientific">Chytriomyces confervae</name>
    <dbReference type="NCBI Taxonomy" id="246404"/>
    <lineage>
        <taxon>Eukaryota</taxon>
        <taxon>Fungi</taxon>
        <taxon>Fungi incertae sedis</taxon>
        <taxon>Chytridiomycota</taxon>
        <taxon>Chytridiomycota incertae sedis</taxon>
        <taxon>Chytridiomycetes</taxon>
        <taxon>Chytridiales</taxon>
        <taxon>Chytriomycetaceae</taxon>
        <taxon>Chytriomyces</taxon>
    </lineage>
</organism>
<name>A0A507FNK6_9FUNG</name>
<dbReference type="PANTHER" id="PTHR32057">
    <property type="entry name" value="PROTEIN ADENYLYLTRANSFERASE SELO, MITOCHONDRIAL"/>
    <property type="match status" value="1"/>
</dbReference>
<evidence type="ECO:0000256" key="1">
    <source>
        <dbReference type="ARBA" id="ARBA00001946"/>
    </source>
</evidence>
<evidence type="ECO:0000256" key="3">
    <source>
        <dbReference type="ARBA" id="ARBA00022679"/>
    </source>
</evidence>
<dbReference type="GO" id="GO:0070733">
    <property type="term" value="F:AMPylase activity"/>
    <property type="evidence" value="ECO:0007669"/>
    <property type="project" value="TreeGrafter"/>
</dbReference>
<sequence length="1086" mass="119496">MPTKPKTDARQPVDGANDASKNDPSKRKLKDVLSAIGRYTSQLPCDPLTPRDKCLATTLPRQTNELSEMDAEAAKAELRRIHATMRSHRTVRLCAYSYAVPEPMPDPAILAMSRSTAAMLAIDPADQDLALAVTATRLPSDVVPYAHNYAGHQFGYFVGQLGDGRCVSLGEISVPIAATANTNLVRNAADDFYKKTHRVSELQLKGAGRTPYARAVSDGHALLRSCTREFLACEYMHAVRVPTTRALALVAGTRGVYREKGLEPGAVIARVAQSWIRFGSFELFWYRGEHHLLKQLADFVISTHYEYIDQSNEYLQVLHRTVRVPLISVVGNELMSDRPESSPATDSPQTSAVKTAVNPITLATEAMNAAGPGGIIGPYRDNSYINIQLNRYARLFKEVVKRSAELCAGWQSVGFIHGLLNTDNMSIHGITLDYGPFMFIDAYDPGICSSSSDSVGRYRFENQPQIVYWNLSKLGRTFVELVELGSEEEDEARPHTVDGKDIIEGILDSYDSIFIDTYVSLMAKKLGFKQSKSSDLEDLILPLLNLLSETETDYCTFFRSLCQIRLTDVEFKNEMGPTANLNTDANEAVTPASYPSLQEFQKLQQELAGSSTAPDHPFPATATNPTTTTRKRNESNASSHSKEKTPTSTVNDKKPSGCIELLCSSVRNAMTECLNEIEALCYVSSAATTRVSVATSGQGKRSSVSAMRGKRRASIAAVGAAVMASLRGGKSGRGGAPANTGRQSVSGKRVSIVQPNMRKNSEIPGGILEPPTLSDGASKADPSGQDDEKADGDSDLDYQLPTVDVLVEGSLHSVDSNKRRSIRLASSIMSEIQQRRKSSQVATPVDDTDASEQDDTFNEHLENQAKVQEMFPTESEVRYRWQDWLVQYRTRLLTEMVTLNPTTAVSPGSIEAEDVKRRTRMQKENPKFNLRGWILEEICDKVTGLPECQPVDAEIDRLQDELRILAEVERRTLATPSKKDSDTNDAEDDMNTELQDLLAKVKRGEPIGDPVTSKKRDRKGQAPSAKIPMDGVEPMNQAIRILIDDIWGDVTDSPRGWESAADKDAAGRWGGKVPKWKDNIIQQSSS</sequence>
<keyword evidence="12" id="KW-1185">Reference proteome</keyword>
<accession>A0A507FNK6</accession>
<dbReference type="GO" id="GO:0046872">
    <property type="term" value="F:metal ion binding"/>
    <property type="evidence" value="ECO:0007669"/>
    <property type="project" value="UniProtKB-KW"/>
</dbReference>
<dbReference type="Proteomes" id="UP000320333">
    <property type="component" value="Unassembled WGS sequence"/>
</dbReference>
<dbReference type="STRING" id="246404.A0A507FNK6"/>
<evidence type="ECO:0000256" key="8">
    <source>
        <dbReference type="ARBA" id="ARBA00022842"/>
    </source>
</evidence>